<dbReference type="AlphaFoldDB" id="A0A8J7C2Q5"/>
<organism evidence="4 5">
    <name type="scientific">Candidatus Polarisedimenticola svalbardensis</name>
    <dbReference type="NCBI Taxonomy" id="2886004"/>
    <lineage>
        <taxon>Bacteria</taxon>
        <taxon>Pseudomonadati</taxon>
        <taxon>Acidobacteriota</taxon>
        <taxon>Candidatus Polarisedimenticolia</taxon>
        <taxon>Candidatus Polarisedimenticolales</taxon>
        <taxon>Candidatus Polarisedimenticolaceae</taxon>
        <taxon>Candidatus Polarisedimenticola</taxon>
    </lineage>
</organism>
<dbReference type="PROSITE" id="PS50106">
    <property type="entry name" value="PDZ"/>
    <property type="match status" value="2"/>
</dbReference>
<dbReference type="Gene3D" id="2.30.42.10">
    <property type="match status" value="2"/>
</dbReference>
<keyword evidence="2" id="KW-0732">Signal</keyword>
<dbReference type="SUPFAM" id="SSF50156">
    <property type="entry name" value="PDZ domain-like"/>
    <property type="match status" value="2"/>
</dbReference>
<reference evidence="4 5" key="1">
    <citation type="submission" date="2020-08" db="EMBL/GenBank/DDBJ databases">
        <title>Acidobacteriota in marine sediments use diverse sulfur dissimilation pathways.</title>
        <authorList>
            <person name="Wasmund K."/>
        </authorList>
    </citation>
    <scope>NUCLEOTIDE SEQUENCE [LARGE SCALE GENOMIC DNA]</scope>
    <source>
        <strain evidence="4">MAG AM4</strain>
    </source>
</reference>
<name>A0A8J7C2Q5_9BACT</name>
<gene>
    <name evidence="4" type="ORF">IFK94_14660</name>
</gene>
<comment type="caution">
    <text evidence="4">The sequence shown here is derived from an EMBL/GenBank/DDBJ whole genome shotgun (WGS) entry which is preliminary data.</text>
</comment>
<dbReference type="Proteomes" id="UP000648239">
    <property type="component" value="Unassembled WGS sequence"/>
</dbReference>
<dbReference type="InterPro" id="IPR001478">
    <property type="entry name" value="PDZ"/>
</dbReference>
<evidence type="ECO:0000256" key="2">
    <source>
        <dbReference type="SAM" id="SignalP"/>
    </source>
</evidence>
<evidence type="ECO:0000259" key="3">
    <source>
        <dbReference type="PROSITE" id="PS50106"/>
    </source>
</evidence>
<feature type="signal peptide" evidence="2">
    <location>
        <begin position="1"/>
        <end position="20"/>
    </location>
</feature>
<evidence type="ECO:0000256" key="1">
    <source>
        <dbReference type="ARBA" id="ARBA00010541"/>
    </source>
</evidence>
<sequence length="209" mass="21831">MRKIAFILLGIALLSGVAAGAEPEERAYLGVSVREVELPEDGVLVLSVVPGSPAQAAGLRAGDRIVEFDDGNRCGVECFGARIREAGPGARIVIRFVRNGDAREAHALLGRAAAVRFERLEVRVEAPEILLRNRLDAILADVPAAPLPPELFLSPASRVGLDLIQTTPELRRHLGGTADAGALVGQVEPGSAAEKAGILTGDLLVGVEG</sequence>
<comment type="similarity">
    <text evidence="1">Belongs to the peptidase S1C family.</text>
</comment>
<feature type="domain" description="PDZ" evidence="3">
    <location>
        <begin position="16"/>
        <end position="70"/>
    </location>
</feature>
<feature type="non-terminal residue" evidence="4">
    <location>
        <position position="209"/>
    </location>
</feature>
<dbReference type="PANTHER" id="PTHR22939">
    <property type="entry name" value="SERINE PROTEASE FAMILY S1C HTRA-RELATED"/>
    <property type="match status" value="1"/>
</dbReference>
<accession>A0A8J7C2Q5</accession>
<feature type="chain" id="PRO_5035181781" evidence="2">
    <location>
        <begin position="21"/>
        <end position="209"/>
    </location>
</feature>
<dbReference type="InterPro" id="IPR036034">
    <property type="entry name" value="PDZ_sf"/>
</dbReference>
<proteinExistence type="inferred from homology"/>
<evidence type="ECO:0000313" key="4">
    <source>
        <dbReference type="EMBL" id="MBD3869360.1"/>
    </source>
</evidence>
<dbReference type="PANTHER" id="PTHR22939:SF129">
    <property type="entry name" value="SERINE PROTEASE HTRA2, MITOCHONDRIAL"/>
    <property type="match status" value="1"/>
</dbReference>
<protein>
    <submittedName>
        <fullName evidence="4">PDZ domain-containing protein</fullName>
    </submittedName>
</protein>
<dbReference type="SMART" id="SM00228">
    <property type="entry name" value="PDZ"/>
    <property type="match status" value="1"/>
</dbReference>
<feature type="domain" description="PDZ" evidence="3">
    <location>
        <begin position="163"/>
        <end position="209"/>
    </location>
</feature>
<dbReference type="Pfam" id="PF13180">
    <property type="entry name" value="PDZ_2"/>
    <property type="match status" value="1"/>
</dbReference>
<evidence type="ECO:0000313" key="5">
    <source>
        <dbReference type="Proteomes" id="UP000648239"/>
    </source>
</evidence>
<dbReference type="EMBL" id="JACXWD010000079">
    <property type="protein sequence ID" value="MBD3869360.1"/>
    <property type="molecule type" value="Genomic_DNA"/>
</dbReference>